<gene>
    <name evidence="1" type="ORF">MRB53_018918</name>
</gene>
<reference evidence="1 2" key="1">
    <citation type="journal article" date="2022" name="Hortic Res">
        <title>A haplotype resolved chromosomal level avocado genome allows analysis of novel avocado genes.</title>
        <authorList>
            <person name="Nath O."/>
            <person name="Fletcher S.J."/>
            <person name="Hayward A."/>
            <person name="Shaw L.M."/>
            <person name="Masouleh A.K."/>
            <person name="Furtado A."/>
            <person name="Henry R.J."/>
            <person name="Mitter N."/>
        </authorList>
    </citation>
    <scope>NUCLEOTIDE SEQUENCE [LARGE SCALE GENOMIC DNA]</scope>
    <source>
        <strain evidence="2">cv. Hass</strain>
    </source>
</reference>
<evidence type="ECO:0000313" key="2">
    <source>
        <dbReference type="Proteomes" id="UP001234297"/>
    </source>
</evidence>
<name>A0ACC2MA69_PERAE</name>
<accession>A0ACC2MA69</accession>
<protein>
    <submittedName>
        <fullName evidence="1">Uncharacterized protein</fullName>
    </submittedName>
</protein>
<keyword evidence="2" id="KW-1185">Reference proteome</keyword>
<dbReference type="Proteomes" id="UP001234297">
    <property type="component" value="Chromosome 5"/>
</dbReference>
<comment type="caution">
    <text evidence="1">The sequence shown here is derived from an EMBL/GenBank/DDBJ whole genome shotgun (WGS) entry which is preliminary data.</text>
</comment>
<proteinExistence type="predicted"/>
<sequence>METNNTTATAACPAYPISPPASSISTLAFPPIVVASPCAACRVLRRKCTDKCVLAPYFPPMDPLKFTSAHKVFGASNISKLLQQLPESHRADAVSSMVYEANARIRDPVYGCAGAICQLQKQVSQLQTQLAKAKAELLNMQTQRANLVAIVCMETAHSQAQILQDSAANPHMIHPNNDGFIDDSSNLGPKRNPKTTVGTRRGFISHFASPSQTLFETSLLLSSSVLGESLLGFLRFESSFAIMGKEKVHINIVVIGHVDSGKSTTTGHLIYKLGGIDKRVIERFEKEAAEMNKRSFKYAWVLDKLKAERERGITIDIALWKFETTKYYCTVIDAPGHRDFIKNMITGTSQADCAVLIIDSTTGGFEAGISKDGQTREHALLAFTLGVKQMICCCNKMDATTPKYSKARYDEIVKEVSSYLKKVGYNPEKIPFVPISGFEGDNMIERSTNLDWYKGPTLLDALDLISEPKRPTDKPLRLPLQDVYKIGGIGTVPVGRVETGVLKPGMVVTFGPTGLTTEVKSVEMHHEALQEALPGDNVGFNVKNVAVKDLKRGFVASNSKDDPAKEAANFTSQVIIMNHPGQIGNGYAPVLDCHTCHIAVKFAEILTKIDRRSGKELEKEPKFLKNGDAGFVKMIPTKPMVVETFSAYPPLGRFAVRDMRQTVAVGVIKSVEKKDPTGAKVTKSAVKKK</sequence>
<organism evidence="1 2">
    <name type="scientific">Persea americana</name>
    <name type="common">Avocado</name>
    <dbReference type="NCBI Taxonomy" id="3435"/>
    <lineage>
        <taxon>Eukaryota</taxon>
        <taxon>Viridiplantae</taxon>
        <taxon>Streptophyta</taxon>
        <taxon>Embryophyta</taxon>
        <taxon>Tracheophyta</taxon>
        <taxon>Spermatophyta</taxon>
        <taxon>Magnoliopsida</taxon>
        <taxon>Magnoliidae</taxon>
        <taxon>Laurales</taxon>
        <taxon>Lauraceae</taxon>
        <taxon>Persea</taxon>
    </lineage>
</organism>
<evidence type="ECO:0000313" key="1">
    <source>
        <dbReference type="EMBL" id="KAJ8642224.1"/>
    </source>
</evidence>
<dbReference type="EMBL" id="CM056813">
    <property type="protein sequence ID" value="KAJ8642224.1"/>
    <property type="molecule type" value="Genomic_DNA"/>
</dbReference>